<dbReference type="EMBL" id="QAOQ01000001">
    <property type="protein sequence ID" value="PTR01130.1"/>
    <property type="molecule type" value="Genomic_DNA"/>
</dbReference>
<sequence>MKQLNNNKAAIFLSALILMTAAACKKNQDLLPDKPAVTLTKNGLDTATVGKAITLHPKLAAKTGVTYSWTVNGTQKGTDSTFTYTPDTRGDVQINFAATNAGGTTTSKYTIHVYGKYENGFFIANEGWFGHGTGSLSFYRYDTGTKEDSVFTKENPDKDLNPATSTVEFATVFNDKIYLLTKAHGPLVAMDRYSLKETGRVAAASTSDWRAFVGLDNTHALVTSGSGIYPLDLSSMTVGTKISTISGQIGDIVKAGNYLFVISATQGLVVLNAADYSVVKTVAGILVGFARTPDGSVWAAGGTSLLKIDPATANVTTITVPFTVYGSWAAWHPGSIAASTKENAIYLAKNGSFSGATTIYKYTDGNASSFTNPFITIDAGKELYGSGVGFDPVKNQVLVTTVKSGFGTNYAVDDLNFYDAATGALKKDLSYTGYYFPAQLVF</sequence>
<organism evidence="3 4">
    <name type="scientific">Mucilaginibacter yixingensis</name>
    <dbReference type="NCBI Taxonomy" id="1295612"/>
    <lineage>
        <taxon>Bacteria</taxon>
        <taxon>Pseudomonadati</taxon>
        <taxon>Bacteroidota</taxon>
        <taxon>Sphingobacteriia</taxon>
        <taxon>Sphingobacteriales</taxon>
        <taxon>Sphingobacteriaceae</taxon>
        <taxon>Mucilaginibacter</taxon>
    </lineage>
</organism>
<gene>
    <name evidence="3" type="ORF">C8P68_101363</name>
</gene>
<evidence type="ECO:0000313" key="4">
    <source>
        <dbReference type="Proteomes" id="UP000244168"/>
    </source>
</evidence>
<accession>A0A2T5JFB8</accession>
<dbReference type="Proteomes" id="UP000244168">
    <property type="component" value="Unassembled WGS sequence"/>
</dbReference>
<dbReference type="PROSITE" id="PS51257">
    <property type="entry name" value="PROKAR_LIPOPROTEIN"/>
    <property type="match status" value="1"/>
</dbReference>
<dbReference type="Pfam" id="PF16819">
    <property type="entry name" value="DUF5074"/>
    <property type="match status" value="1"/>
</dbReference>
<feature type="domain" description="Bacteroidetes PKD-like" evidence="2">
    <location>
        <begin position="48"/>
        <end position="100"/>
    </location>
</feature>
<evidence type="ECO:0000259" key="2">
    <source>
        <dbReference type="Pfam" id="PF16820"/>
    </source>
</evidence>
<dbReference type="InterPro" id="IPR015943">
    <property type="entry name" value="WD40/YVTN_repeat-like_dom_sf"/>
</dbReference>
<name>A0A2T5JFB8_9SPHI</name>
<dbReference type="InterPro" id="IPR031815">
    <property type="entry name" value="DUF5074"/>
</dbReference>
<proteinExistence type="predicted"/>
<evidence type="ECO:0000313" key="3">
    <source>
        <dbReference type="EMBL" id="PTR01130.1"/>
    </source>
</evidence>
<keyword evidence="4" id="KW-1185">Reference proteome</keyword>
<dbReference type="OrthoDB" id="1041092at2"/>
<dbReference type="Pfam" id="PF16820">
    <property type="entry name" value="PKD_3"/>
    <property type="match status" value="1"/>
</dbReference>
<dbReference type="AlphaFoldDB" id="A0A2T5JFB8"/>
<feature type="signal peptide" evidence="1">
    <location>
        <begin position="1"/>
        <end position="25"/>
    </location>
</feature>
<dbReference type="Gene3D" id="2.130.10.10">
    <property type="entry name" value="YVTN repeat-like/Quinoprotein amine dehydrogenase"/>
    <property type="match status" value="1"/>
</dbReference>
<dbReference type="SUPFAM" id="SSF69304">
    <property type="entry name" value="Tricorn protease N-terminal domain"/>
    <property type="match status" value="1"/>
</dbReference>
<reference evidence="3 4" key="1">
    <citation type="submission" date="2018-04" db="EMBL/GenBank/DDBJ databases">
        <title>Genomic Encyclopedia of Archaeal and Bacterial Type Strains, Phase II (KMG-II): from individual species to whole genera.</title>
        <authorList>
            <person name="Goeker M."/>
        </authorList>
    </citation>
    <scope>NUCLEOTIDE SEQUENCE [LARGE SCALE GENOMIC DNA]</scope>
    <source>
        <strain evidence="3 4">DSM 26809</strain>
    </source>
</reference>
<keyword evidence="1" id="KW-0732">Signal</keyword>
<evidence type="ECO:0000256" key="1">
    <source>
        <dbReference type="SAM" id="SignalP"/>
    </source>
</evidence>
<protein>
    <submittedName>
        <fullName evidence="3">PKD family protein</fullName>
    </submittedName>
</protein>
<comment type="caution">
    <text evidence="3">The sequence shown here is derived from an EMBL/GenBank/DDBJ whole genome shotgun (WGS) entry which is preliminary data.</text>
</comment>
<dbReference type="RefSeq" id="WP_107826550.1">
    <property type="nucleotide sequence ID" value="NZ_CP160205.1"/>
</dbReference>
<feature type="chain" id="PRO_5015588141" evidence="1">
    <location>
        <begin position="26"/>
        <end position="442"/>
    </location>
</feature>
<dbReference type="InterPro" id="IPR041696">
    <property type="entry name" value="PKD_3"/>
</dbReference>